<feature type="transmembrane region" description="Helical" evidence="1">
    <location>
        <begin position="83"/>
        <end position="104"/>
    </location>
</feature>
<gene>
    <name evidence="2" type="ORF">EG850_10670</name>
</gene>
<evidence type="ECO:0000256" key="1">
    <source>
        <dbReference type="SAM" id="Phobius"/>
    </source>
</evidence>
<dbReference type="EMBL" id="RQVS01000013">
    <property type="protein sequence ID" value="RRJ85994.1"/>
    <property type="molecule type" value="Genomic_DNA"/>
</dbReference>
<proteinExistence type="predicted"/>
<evidence type="ECO:0000313" key="3">
    <source>
        <dbReference type="Proteomes" id="UP000274391"/>
    </source>
</evidence>
<feature type="transmembrane region" description="Helical" evidence="1">
    <location>
        <begin position="302"/>
        <end position="324"/>
    </location>
</feature>
<reference evidence="2 3" key="1">
    <citation type="submission" date="2018-11" db="EMBL/GenBank/DDBJ databases">
        <title>YIM 102482-1 draft genome.</title>
        <authorList>
            <person name="Li G."/>
            <person name="Jiang Y."/>
        </authorList>
    </citation>
    <scope>NUCLEOTIDE SEQUENCE [LARGE SCALE GENOMIC DNA]</scope>
    <source>
        <strain evidence="2 3">YIM 102482-1</strain>
    </source>
</reference>
<dbReference type="RefSeq" id="WP_124973301.1">
    <property type="nucleotide sequence ID" value="NZ_RQVS01000013.1"/>
</dbReference>
<evidence type="ECO:0000313" key="2">
    <source>
        <dbReference type="EMBL" id="RRJ85994.1"/>
    </source>
</evidence>
<dbReference type="Proteomes" id="UP000274391">
    <property type="component" value="Unassembled WGS sequence"/>
</dbReference>
<dbReference type="AlphaFoldDB" id="A0A3P3VU64"/>
<sequence>MTTTITQVRLKQGEQHNLLRLTEVDEAPHRRPSFQELKLSGSAFNPTKWVWWILLTLLFTLGIPMLVGMLWQTEGRMRLFWNTWFVVAGTLIVTIALILIFGSIRQAQQTGALRRSLTQLDQARHEIGEVIESRINPGMRHLHTGRFLLTVRIGGYEHRIAQLAGRGHFTTDALPEVGDLVDAWVLPNGPVIVQAQRAVLRKPWGRPVVDMPARDVQQAAARVTSPVREHPLDRIRLVAPPESADRLARTWAAWNHARANPRDWWFALIAFVLVALPAVVGIPAGAWQEPRREWDQTIADVWLWNTLWVAFPWFFVMPLLILFVKSQLDGASRTALHRVYPTEPATVPNTTGWIVRLNSNIDTEDSVASIRRMRVLSEDGQLIEFTKVNGQPSVAIAALPVIGGGVRIWQLRDGRLLAQTALRGTGA</sequence>
<feature type="transmembrane region" description="Helical" evidence="1">
    <location>
        <begin position="49"/>
        <end position="71"/>
    </location>
</feature>
<comment type="caution">
    <text evidence="2">The sequence shown here is derived from an EMBL/GenBank/DDBJ whole genome shotgun (WGS) entry which is preliminary data.</text>
</comment>
<keyword evidence="1" id="KW-0472">Membrane</keyword>
<keyword evidence="1" id="KW-1133">Transmembrane helix</keyword>
<feature type="transmembrane region" description="Helical" evidence="1">
    <location>
        <begin position="264"/>
        <end position="282"/>
    </location>
</feature>
<name>A0A3P3VU64_9MICO</name>
<organism evidence="2 3">
    <name type="scientific">Gulosibacter macacae</name>
    <dbReference type="NCBI Taxonomy" id="2488791"/>
    <lineage>
        <taxon>Bacteria</taxon>
        <taxon>Bacillati</taxon>
        <taxon>Actinomycetota</taxon>
        <taxon>Actinomycetes</taxon>
        <taxon>Micrococcales</taxon>
        <taxon>Microbacteriaceae</taxon>
        <taxon>Gulosibacter</taxon>
    </lineage>
</organism>
<dbReference type="OrthoDB" id="5189503at2"/>
<keyword evidence="3" id="KW-1185">Reference proteome</keyword>
<protein>
    <submittedName>
        <fullName evidence="2">Uncharacterized protein</fullName>
    </submittedName>
</protein>
<accession>A0A3P3VU64</accession>
<keyword evidence="1" id="KW-0812">Transmembrane</keyword>